<gene>
    <name evidence="7" type="ORF">CD122_06245</name>
</gene>
<keyword evidence="3 6" id="KW-0808">Transferase</keyword>
<keyword evidence="4 6" id="KW-0777">Teichoic acid biosynthesis</keyword>
<comment type="similarity">
    <text evidence="6">Belongs to the glycosyltransferase 26 family. TagA/TarA subfamily.</text>
</comment>
<dbReference type="InterPro" id="IPR004629">
    <property type="entry name" value="WecG_TagA_CpsF"/>
</dbReference>
<proteinExistence type="inferred from homology"/>
<comment type="pathway">
    <text evidence="1">Cell wall biogenesis; poly(ribitol phosphate) teichoic acid biosynthesis.</text>
</comment>
<dbReference type="HAMAP" id="MF_02070">
    <property type="entry name" value="TagA_TarA"/>
    <property type="match status" value="1"/>
</dbReference>
<dbReference type="Proteomes" id="UP000242752">
    <property type="component" value="Unassembled WGS sequence"/>
</dbReference>
<dbReference type="PANTHER" id="PTHR34136:SF1">
    <property type="entry name" value="UDP-N-ACETYL-D-MANNOSAMINURONIC ACID TRANSFERASE"/>
    <property type="match status" value="1"/>
</dbReference>
<dbReference type="GO" id="GO:0019350">
    <property type="term" value="P:teichoic acid biosynthetic process"/>
    <property type="evidence" value="ECO:0007669"/>
    <property type="project" value="UniProtKB-UniRule"/>
</dbReference>
<dbReference type="AlphaFoldDB" id="A0A2K3YPP5"/>
<reference evidence="7 8" key="1">
    <citation type="submission" date="2017-08" db="EMBL/GenBank/DDBJ databases">
        <title>Draft genome sequences of 64 type strains of genus Staph aureus.</title>
        <authorList>
            <person name="Cole K."/>
            <person name="Golubchik T."/>
            <person name="Russell J."/>
            <person name="Foster D."/>
            <person name="Llewelyn M."/>
            <person name="Wilson D."/>
            <person name="Crook D."/>
            <person name="Paul J."/>
        </authorList>
    </citation>
    <scope>NUCLEOTIDE SEQUENCE [LARGE SCALE GENOMIC DNA]</scope>
    <source>
        <strain evidence="7 8">DSM 21968</strain>
    </source>
</reference>
<dbReference type="EC" id="2.4.1.187" evidence="6"/>
<accession>A0A2K3YPP5</accession>
<dbReference type="NCBIfam" id="NF041710">
    <property type="entry name" value="UDPacetylman_taseTarA"/>
    <property type="match status" value="1"/>
</dbReference>
<dbReference type="NCBIfam" id="TIGR00696">
    <property type="entry name" value="wecG_tagA_cpsF"/>
    <property type="match status" value="1"/>
</dbReference>
<comment type="function">
    <text evidence="6">Catalyzes the conversion of GlcNAc-PP-undecaprenol into ManNAc-GlcNAc-PP-undecaprenol, the first committed lipid intermediate in the de novo synthesis of teichoic acid.</text>
</comment>
<evidence type="ECO:0000256" key="4">
    <source>
        <dbReference type="ARBA" id="ARBA00022944"/>
    </source>
</evidence>
<dbReference type="Pfam" id="PF03808">
    <property type="entry name" value="Glyco_tran_WecG"/>
    <property type="match status" value="1"/>
</dbReference>
<dbReference type="CDD" id="cd06533">
    <property type="entry name" value="Glyco_transf_WecG_TagA"/>
    <property type="match status" value="1"/>
</dbReference>
<comment type="caution">
    <text evidence="7">The sequence shown here is derived from an EMBL/GenBank/DDBJ whole genome shotgun (WGS) entry which is preliminary data.</text>
</comment>
<dbReference type="GO" id="GO:0047244">
    <property type="term" value="F:N-acetylglucosaminyldiphosphoundecaprenol N-acetyl-beta-D-mannosaminyltransferase activity"/>
    <property type="evidence" value="ECO:0007669"/>
    <property type="project" value="UniProtKB-UniRule"/>
</dbReference>
<organism evidence="7 8">
    <name type="scientific">Staphylococcus rostri</name>
    <dbReference type="NCBI Taxonomy" id="522262"/>
    <lineage>
        <taxon>Bacteria</taxon>
        <taxon>Bacillati</taxon>
        <taxon>Bacillota</taxon>
        <taxon>Bacilli</taxon>
        <taxon>Bacillales</taxon>
        <taxon>Staphylococcaceae</taxon>
        <taxon>Staphylococcus</taxon>
    </lineage>
</organism>
<evidence type="ECO:0000313" key="8">
    <source>
        <dbReference type="Proteomes" id="UP000242752"/>
    </source>
</evidence>
<sequence length="266" mass="30542">MRGGLLMNTSTPSEHTRYQPYQPERQVNVLGILFDDVTLSNMHQAILTYSRTKTPHNLFIVTANPEIVHYASETPAYQRLIEQADYIIPDGTGIVKAARLLGTPLQERVPGIEVMETCLKIAHQEGKRVFLLGATDKVVAKAVHKIQQQYPNSVVAGHHGFASLDDMNVVDEIRAFNPDFIFVGMGYPKQEQWIQHHRQYFEHTCMMGVGGAIDVFSGEVKRAPLIWRKLNLEWLYRSLKDLKRIKRLQRIPKFLWAVVKQKIKRK</sequence>
<evidence type="ECO:0000256" key="3">
    <source>
        <dbReference type="ARBA" id="ARBA00022679"/>
    </source>
</evidence>
<keyword evidence="5 6" id="KW-0961">Cell wall biogenesis/degradation</keyword>
<keyword evidence="2 6" id="KW-0328">Glycosyltransferase</keyword>
<evidence type="ECO:0000256" key="5">
    <source>
        <dbReference type="ARBA" id="ARBA00023316"/>
    </source>
</evidence>
<comment type="pathway">
    <text evidence="6">Cell wall biogenesis; teichoic acid biosynthesis.</text>
</comment>
<evidence type="ECO:0000256" key="1">
    <source>
        <dbReference type="ARBA" id="ARBA00004837"/>
    </source>
</evidence>
<dbReference type="EMBL" id="PPRF01000036">
    <property type="protein sequence ID" value="PNZ27570.1"/>
    <property type="molecule type" value="Genomic_DNA"/>
</dbReference>
<evidence type="ECO:0000256" key="6">
    <source>
        <dbReference type="HAMAP-Rule" id="MF_02070"/>
    </source>
</evidence>
<protein>
    <recommendedName>
        <fullName evidence="6">N-acetylglucosaminyldiphosphoundecaprenol N-acetyl-beta-D-mannosaminyltransferase</fullName>
        <ecNumber evidence="6">2.4.1.187</ecNumber>
    </recommendedName>
    <alternativeName>
        <fullName evidence="6">N-acetylmannosaminyltransferase</fullName>
    </alternativeName>
    <alternativeName>
        <fullName evidence="6">UDP-N-acetylmannosamine transferase</fullName>
    </alternativeName>
    <alternativeName>
        <fullName evidence="6">UDP-N-acetylmannosamine:N-acetylglucosaminyl pyrophosphorylundecaprenol N-acetylmannosaminyltransferase</fullName>
    </alternativeName>
</protein>
<name>A0A2K3YPP5_9STAP</name>
<dbReference type="UniPathway" id="UPA00790"/>
<dbReference type="InterPro" id="IPR034714">
    <property type="entry name" value="TagA_TarA"/>
</dbReference>
<comment type="catalytic activity">
    <reaction evidence="6">
        <text>UDP-N-acetyl-alpha-D-mannosamine + N-acetyl-alpha-D-glucosaminyl-di-trans,octa-cis-undecaprenyl diphosphate = N-acetyl-beta-D-mannosaminyl-(1-&gt;4)-N-acetyl-alpha-D-glucosaminyl di-trans,octa-cis-undecaprenyl diphosphate + UDP + H(+)</text>
        <dbReference type="Rhea" id="RHEA:16053"/>
        <dbReference type="ChEBI" id="CHEBI:15378"/>
        <dbReference type="ChEBI" id="CHEBI:58223"/>
        <dbReference type="ChEBI" id="CHEBI:62959"/>
        <dbReference type="ChEBI" id="CHEBI:68623"/>
        <dbReference type="ChEBI" id="CHEBI:132210"/>
        <dbReference type="EC" id="2.4.1.187"/>
    </reaction>
</comment>
<dbReference type="PANTHER" id="PTHR34136">
    <property type="match status" value="1"/>
</dbReference>
<evidence type="ECO:0000256" key="2">
    <source>
        <dbReference type="ARBA" id="ARBA00022676"/>
    </source>
</evidence>
<dbReference type="InterPro" id="IPR053391">
    <property type="entry name" value="TAB_Glycosyltransferase"/>
</dbReference>
<dbReference type="UniPathway" id="UPA00632"/>
<dbReference type="GO" id="GO:0071555">
    <property type="term" value="P:cell wall organization"/>
    <property type="evidence" value="ECO:0007669"/>
    <property type="project" value="UniProtKB-KW"/>
</dbReference>
<keyword evidence="8" id="KW-1185">Reference proteome</keyword>
<evidence type="ECO:0000313" key="7">
    <source>
        <dbReference type="EMBL" id="PNZ27570.1"/>
    </source>
</evidence>
<dbReference type="OrthoDB" id="9771846at2"/>